<dbReference type="NCBIfam" id="TIGR03615">
    <property type="entry name" value="RutF"/>
    <property type="match status" value="1"/>
</dbReference>
<comment type="function">
    <text evidence="5">Catalyzes the reduction of FMN to FMNH2 which is used to reduce pyrimidine by RutA via the Rut pathway.</text>
</comment>
<keyword evidence="4 5" id="KW-0520">NAD</keyword>
<evidence type="ECO:0000313" key="7">
    <source>
        <dbReference type="EMBL" id="MFL9926324.1"/>
    </source>
</evidence>
<dbReference type="HAMAP" id="MF_00833">
    <property type="entry name" value="RutF"/>
    <property type="match status" value="1"/>
</dbReference>
<evidence type="ECO:0000259" key="6">
    <source>
        <dbReference type="SMART" id="SM00903"/>
    </source>
</evidence>
<keyword evidence="3 5" id="KW-0560">Oxidoreductase</keyword>
<dbReference type="PANTHER" id="PTHR30466">
    <property type="entry name" value="FLAVIN REDUCTASE"/>
    <property type="match status" value="1"/>
</dbReference>
<dbReference type="InterPro" id="IPR002563">
    <property type="entry name" value="Flavin_Rdtase-like_dom"/>
</dbReference>
<evidence type="ECO:0000256" key="5">
    <source>
        <dbReference type="HAMAP-Rule" id="MF_00833"/>
    </source>
</evidence>
<sequence length="172" mass="17837">MAAIAEPLSSAATAPGKDEFRHAMTRLGTAVNIVTTDGPGGRAGFTASAVCSVTDSPPTLLVCLNRSASVYAAFDVNGVLCVNVLGAGQQALSNLFGGKTAMGERFAAAQWHTQASGAPLLQGALVSFDCRIVNRTSVGTHDVLFCEVQAIALGDAARGLVYLDRRYYELGE</sequence>
<evidence type="ECO:0000256" key="3">
    <source>
        <dbReference type="ARBA" id="ARBA00023002"/>
    </source>
</evidence>
<comment type="caution">
    <text evidence="7">The sequence shown here is derived from an EMBL/GenBank/DDBJ whole genome shotgun (WGS) entry which is preliminary data.</text>
</comment>
<proteinExistence type="inferred from homology"/>
<comment type="similarity">
    <text evidence="5">Belongs to the non-flavoprotein flavin reductase family. RutF subfamily.</text>
</comment>
<dbReference type="EMBL" id="JAQQFM010000008">
    <property type="protein sequence ID" value="MFL9926324.1"/>
    <property type="molecule type" value="Genomic_DNA"/>
</dbReference>
<dbReference type="SUPFAM" id="SSF50475">
    <property type="entry name" value="FMN-binding split barrel"/>
    <property type="match status" value="1"/>
</dbReference>
<protein>
    <recommendedName>
        <fullName evidence="5">FMN reductase (NADH) RutF</fullName>
        <ecNumber evidence="5">1.5.1.42</ecNumber>
    </recommendedName>
    <alternativeName>
        <fullName evidence="5">FMN reductase</fullName>
    </alternativeName>
    <alternativeName>
        <fullName evidence="5">NADH-flavin reductase RutF</fullName>
    </alternativeName>
    <alternativeName>
        <fullName evidence="5">NADH:flavin oxidoreductase</fullName>
    </alternativeName>
</protein>
<keyword evidence="2 5" id="KW-0288">FMN</keyword>
<name>A0ABW9ADI2_9BURK</name>
<feature type="domain" description="Flavin reductase like" evidence="6">
    <location>
        <begin position="24"/>
        <end position="169"/>
    </location>
</feature>
<accession>A0ABW9ADI2</accession>
<dbReference type="EC" id="1.5.1.42" evidence="5"/>
<dbReference type="InterPro" id="IPR019917">
    <property type="entry name" value="RutF"/>
</dbReference>
<keyword evidence="1 5" id="KW-0285">Flavoprotein</keyword>
<reference evidence="7 8" key="1">
    <citation type="journal article" date="2024" name="Chem. Sci.">
        <title>Discovery of megapolipeptins by genome mining of a Burkholderiales bacteria collection.</title>
        <authorList>
            <person name="Paulo B.S."/>
            <person name="Recchia M.J.J."/>
            <person name="Lee S."/>
            <person name="Fergusson C.H."/>
            <person name="Romanowski S.B."/>
            <person name="Hernandez A."/>
            <person name="Krull N."/>
            <person name="Liu D.Y."/>
            <person name="Cavanagh H."/>
            <person name="Bos A."/>
            <person name="Gray C.A."/>
            <person name="Murphy B.T."/>
            <person name="Linington R.G."/>
            <person name="Eustaquio A.S."/>
        </authorList>
    </citation>
    <scope>NUCLEOTIDE SEQUENCE [LARGE SCALE GENOMIC DNA]</scope>
    <source>
        <strain evidence="7 8">RL21-008-BIB-A</strain>
    </source>
</reference>
<dbReference type="InterPro" id="IPR012349">
    <property type="entry name" value="Split_barrel_FMN-bd"/>
</dbReference>
<dbReference type="InterPro" id="IPR050268">
    <property type="entry name" value="NADH-dep_flavin_reductase"/>
</dbReference>
<dbReference type="PANTHER" id="PTHR30466:SF1">
    <property type="entry name" value="FMN REDUCTASE (NADH) RUTF"/>
    <property type="match status" value="1"/>
</dbReference>
<dbReference type="SMART" id="SM00903">
    <property type="entry name" value="Flavin_Reduct"/>
    <property type="match status" value="1"/>
</dbReference>
<evidence type="ECO:0000256" key="4">
    <source>
        <dbReference type="ARBA" id="ARBA00023027"/>
    </source>
</evidence>
<keyword evidence="8" id="KW-1185">Reference proteome</keyword>
<evidence type="ECO:0000256" key="2">
    <source>
        <dbReference type="ARBA" id="ARBA00022643"/>
    </source>
</evidence>
<dbReference type="Proteomes" id="UP001629246">
    <property type="component" value="Unassembled WGS sequence"/>
</dbReference>
<comment type="catalytic activity">
    <reaction evidence="5">
        <text>FMNH2 + NAD(+) = FMN + NADH + 2 H(+)</text>
        <dbReference type="Rhea" id="RHEA:21620"/>
        <dbReference type="ChEBI" id="CHEBI:15378"/>
        <dbReference type="ChEBI" id="CHEBI:57540"/>
        <dbReference type="ChEBI" id="CHEBI:57618"/>
        <dbReference type="ChEBI" id="CHEBI:57945"/>
        <dbReference type="ChEBI" id="CHEBI:58210"/>
        <dbReference type="EC" id="1.5.1.42"/>
    </reaction>
</comment>
<dbReference type="Pfam" id="PF01613">
    <property type="entry name" value="Flavin_Reduct"/>
    <property type="match status" value="1"/>
</dbReference>
<dbReference type="Gene3D" id="2.30.110.10">
    <property type="entry name" value="Electron Transport, Fmn-binding Protein, Chain A"/>
    <property type="match status" value="1"/>
</dbReference>
<dbReference type="RefSeq" id="WP_408159702.1">
    <property type="nucleotide sequence ID" value="NZ_JAQQFM010000008.1"/>
</dbReference>
<gene>
    <name evidence="5 7" type="primary">rutF</name>
    <name evidence="7" type="ORF">PQR62_18760</name>
</gene>
<organism evidence="7 8">
    <name type="scientific">Herbaspirillum lusitanum</name>
    <dbReference type="NCBI Taxonomy" id="213312"/>
    <lineage>
        <taxon>Bacteria</taxon>
        <taxon>Pseudomonadati</taxon>
        <taxon>Pseudomonadota</taxon>
        <taxon>Betaproteobacteria</taxon>
        <taxon>Burkholderiales</taxon>
        <taxon>Oxalobacteraceae</taxon>
        <taxon>Herbaspirillum</taxon>
    </lineage>
</organism>
<evidence type="ECO:0000313" key="8">
    <source>
        <dbReference type="Proteomes" id="UP001629246"/>
    </source>
</evidence>
<evidence type="ECO:0000256" key="1">
    <source>
        <dbReference type="ARBA" id="ARBA00022630"/>
    </source>
</evidence>